<dbReference type="RefSeq" id="XP_028468868.1">
    <property type="nucleotide sequence ID" value="XM_028611288.1"/>
</dbReference>
<evidence type="ECO:0000313" key="2">
    <source>
        <dbReference type="EMBL" id="ROT41062.1"/>
    </source>
</evidence>
<dbReference type="AlphaFoldDB" id="A0A3N2Q2V1"/>
<sequence>MWHHTPTQLWPWATGTPVLTAVPAAPVPPDATILACLPRTDSPESRTARRRDPSHSTKHKAQRAVLLHKGGCTEHTQFAYRSPSPGSEVPRPVPSQIPTWSPLRSIFNIFVHEGPKTSSTSQVGTRAMLYYRRMETTSAGLLSSVCVSAEDSLMSRP</sequence>
<organism evidence="2 3">
    <name type="scientific">Sodiomyces alkalinus (strain CBS 110278 / VKM F-3762 / F11)</name>
    <name type="common">Alkaliphilic filamentous fungus</name>
    <dbReference type="NCBI Taxonomy" id="1314773"/>
    <lineage>
        <taxon>Eukaryota</taxon>
        <taxon>Fungi</taxon>
        <taxon>Dikarya</taxon>
        <taxon>Ascomycota</taxon>
        <taxon>Pezizomycotina</taxon>
        <taxon>Sordariomycetes</taxon>
        <taxon>Hypocreomycetidae</taxon>
        <taxon>Glomerellales</taxon>
        <taxon>Plectosphaerellaceae</taxon>
        <taxon>Sodiomyces</taxon>
    </lineage>
</organism>
<gene>
    <name evidence="2" type="ORF">SODALDRAFT_330780</name>
</gene>
<proteinExistence type="predicted"/>
<name>A0A3N2Q2V1_SODAK</name>
<keyword evidence="3" id="KW-1185">Reference proteome</keyword>
<accession>A0A3N2Q2V1</accession>
<dbReference type="GeneID" id="39579766"/>
<protein>
    <submittedName>
        <fullName evidence="2">Uncharacterized protein</fullName>
    </submittedName>
</protein>
<evidence type="ECO:0000313" key="3">
    <source>
        <dbReference type="Proteomes" id="UP000272025"/>
    </source>
</evidence>
<reference evidence="2 3" key="1">
    <citation type="journal article" date="2018" name="Mol. Ecol.">
        <title>The obligate alkalophilic soda-lake fungus Sodiomyces alkalinus has shifted to a protein diet.</title>
        <authorList>
            <person name="Grum-Grzhimaylo A.A."/>
            <person name="Falkoski D.L."/>
            <person name="van den Heuvel J."/>
            <person name="Valero-Jimenez C.A."/>
            <person name="Min B."/>
            <person name="Choi I.G."/>
            <person name="Lipzen A."/>
            <person name="Daum C.G."/>
            <person name="Aanen D.K."/>
            <person name="Tsang A."/>
            <person name="Henrissat B."/>
            <person name="Bilanenko E.N."/>
            <person name="de Vries R.P."/>
            <person name="van Kan J.A.L."/>
            <person name="Grigoriev I.V."/>
            <person name="Debets A.J.M."/>
        </authorList>
    </citation>
    <scope>NUCLEOTIDE SEQUENCE [LARGE SCALE GENOMIC DNA]</scope>
    <source>
        <strain evidence="2 3">F11</strain>
    </source>
</reference>
<dbReference type="EMBL" id="ML119052">
    <property type="protein sequence ID" value="ROT41062.1"/>
    <property type="molecule type" value="Genomic_DNA"/>
</dbReference>
<feature type="region of interest" description="Disordered" evidence="1">
    <location>
        <begin position="37"/>
        <end position="61"/>
    </location>
</feature>
<dbReference type="Proteomes" id="UP000272025">
    <property type="component" value="Unassembled WGS sequence"/>
</dbReference>
<evidence type="ECO:0000256" key="1">
    <source>
        <dbReference type="SAM" id="MobiDB-lite"/>
    </source>
</evidence>
<feature type="compositionally biased region" description="Basic and acidic residues" evidence="1">
    <location>
        <begin position="41"/>
        <end position="55"/>
    </location>
</feature>